<keyword evidence="9" id="KW-0975">Bacterial flagellum</keyword>
<comment type="function">
    <text evidence="10">FliM is one of three proteins (FliG, FliN, FliM) that forms the rotor-mounted switch complex (C ring), located at the base of the basal body. This complex interacts with the CheY and CheZ chemotaxis proteins, in addition to contacting components of the motor that determine the direction of flagellar rotation.</text>
</comment>
<evidence type="ECO:0000256" key="10">
    <source>
        <dbReference type="ARBA" id="ARBA00025044"/>
    </source>
</evidence>
<dbReference type="OrthoDB" id="9806941at2"/>
<name>A0A1H7XND9_9BACT</name>
<dbReference type="SUPFAM" id="SSF103039">
    <property type="entry name" value="CheC-like"/>
    <property type="match status" value="1"/>
</dbReference>
<evidence type="ECO:0000256" key="8">
    <source>
        <dbReference type="ARBA" id="ARBA00023136"/>
    </source>
</evidence>
<dbReference type="PIRSF" id="PIRSF002888">
    <property type="entry name" value="FliM"/>
    <property type="match status" value="1"/>
</dbReference>
<evidence type="ECO:0000256" key="6">
    <source>
        <dbReference type="ARBA" id="ARBA00022500"/>
    </source>
</evidence>
<evidence type="ECO:0000256" key="1">
    <source>
        <dbReference type="ARBA" id="ARBA00004117"/>
    </source>
</evidence>
<keyword evidence="6" id="KW-0145">Chemotaxis</keyword>
<keyword evidence="13" id="KW-0969">Cilium</keyword>
<dbReference type="EMBL" id="FOBS01000011">
    <property type="protein sequence ID" value="SEM35300.1"/>
    <property type="molecule type" value="Genomic_DNA"/>
</dbReference>
<evidence type="ECO:0000256" key="3">
    <source>
        <dbReference type="ARBA" id="ARBA00011049"/>
    </source>
</evidence>
<keyword evidence="5" id="KW-1003">Cell membrane</keyword>
<dbReference type="InterPro" id="IPR001543">
    <property type="entry name" value="FliN-like_C"/>
</dbReference>
<evidence type="ECO:0000256" key="7">
    <source>
        <dbReference type="ARBA" id="ARBA00022779"/>
    </source>
</evidence>
<sequence length="333" mass="37694">MSQVLTQEEVDALLRGISGGQIEAEIEEDVDPSGIVRYDLASQDRIIRGRMPTLEMTNEKFARMFRTTLSSLLRKVVTVNSMSVDMIKFGEFLKTLPVPTSLHIFRMEPLRGNAIFVMESKVIFTLVDVLFGGAGKELFKVEGREFTAIETNLIKKVILSALSDLEKAWKTLHDIQVVYQRSEINPQFAQIVPPTDLVFVIDFEIEVEYITGILKLCIPYSTVEPIREKLQAGFQSEQMEVDKVWMNRFRRNLMYADLDLLIELGKTRLSANDVVNLKEGDVITLDQYCTDPVSIFVEGVLKFKGHPGNFKGNQAVKISEILQDKGEIDHGAE</sequence>
<dbReference type="SUPFAM" id="SSF101801">
    <property type="entry name" value="Surface presentation of antigens (SPOA)"/>
    <property type="match status" value="1"/>
</dbReference>
<dbReference type="InterPro" id="IPR028976">
    <property type="entry name" value="CheC-like_sf"/>
</dbReference>
<evidence type="ECO:0000313" key="14">
    <source>
        <dbReference type="Proteomes" id="UP000198744"/>
    </source>
</evidence>
<dbReference type="PRINTS" id="PR00955">
    <property type="entry name" value="FLGMOTORFLIM"/>
</dbReference>
<dbReference type="STRING" id="43775.SAMN04489760_11175"/>
<keyword evidence="13" id="KW-0282">Flagellum</keyword>
<evidence type="ECO:0000256" key="2">
    <source>
        <dbReference type="ARBA" id="ARBA00004202"/>
    </source>
</evidence>
<dbReference type="Proteomes" id="UP000198744">
    <property type="component" value="Unassembled WGS sequence"/>
</dbReference>
<dbReference type="InterPro" id="IPR036429">
    <property type="entry name" value="SpoA-like_sf"/>
</dbReference>
<dbReference type="Gene3D" id="2.30.330.10">
    <property type="entry name" value="SpoA-like"/>
    <property type="match status" value="1"/>
</dbReference>
<accession>A0A1H7XND9</accession>
<dbReference type="GO" id="GO:0050918">
    <property type="term" value="P:positive chemotaxis"/>
    <property type="evidence" value="ECO:0007669"/>
    <property type="project" value="TreeGrafter"/>
</dbReference>
<organism evidence="13 14">
    <name type="scientific">Syntrophus gentianae</name>
    <dbReference type="NCBI Taxonomy" id="43775"/>
    <lineage>
        <taxon>Bacteria</taxon>
        <taxon>Pseudomonadati</taxon>
        <taxon>Thermodesulfobacteriota</taxon>
        <taxon>Syntrophia</taxon>
        <taxon>Syntrophales</taxon>
        <taxon>Syntrophaceae</taxon>
        <taxon>Syntrophus</taxon>
    </lineage>
</organism>
<dbReference type="GO" id="GO:0071978">
    <property type="term" value="P:bacterial-type flagellum-dependent swarming motility"/>
    <property type="evidence" value="ECO:0007669"/>
    <property type="project" value="TreeGrafter"/>
</dbReference>
<proteinExistence type="inferred from homology"/>
<keyword evidence="13" id="KW-0966">Cell projection</keyword>
<feature type="domain" description="Flagellar motor switch protein FliN-like C-terminal" evidence="12">
    <location>
        <begin position="252"/>
        <end position="322"/>
    </location>
</feature>
<keyword evidence="7" id="KW-0283">Flagellar rotation</keyword>
<keyword evidence="8" id="KW-0472">Membrane</keyword>
<comment type="subcellular location">
    <subcellularLocation>
        <location evidence="1">Bacterial flagellum basal body</location>
    </subcellularLocation>
    <subcellularLocation>
        <location evidence="2">Cell membrane</location>
        <topology evidence="2">Peripheral membrane protein</topology>
    </subcellularLocation>
</comment>
<evidence type="ECO:0000256" key="9">
    <source>
        <dbReference type="ARBA" id="ARBA00023143"/>
    </source>
</evidence>
<protein>
    <recommendedName>
        <fullName evidence="4 11">Flagellar motor switch protein FliM</fullName>
    </recommendedName>
</protein>
<dbReference type="RefSeq" id="WP_093883417.1">
    <property type="nucleotide sequence ID" value="NZ_FOBS01000011.1"/>
</dbReference>
<dbReference type="PANTHER" id="PTHR30034">
    <property type="entry name" value="FLAGELLAR MOTOR SWITCH PROTEIN FLIM"/>
    <property type="match status" value="1"/>
</dbReference>
<reference evidence="13 14" key="1">
    <citation type="submission" date="2016-10" db="EMBL/GenBank/DDBJ databases">
        <authorList>
            <person name="de Groot N.N."/>
        </authorList>
    </citation>
    <scope>NUCLEOTIDE SEQUENCE [LARGE SCALE GENOMIC DNA]</scope>
    <source>
        <strain evidence="13 14">DSM 8423</strain>
    </source>
</reference>
<dbReference type="InterPro" id="IPR001689">
    <property type="entry name" value="Flag_FliM"/>
</dbReference>
<dbReference type="PANTHER" id="PTHR30034:SF6">
    <property type="entry name" value="YOP PROTEINS TRANSLOCATION PROTEIN Q"/>
    <property type="match status" value="1"/>
</dbReference>
<dbReference type="CDD" id="cd17908">
    <property type="entry name" value="FliM"/>
    <property type="match status" value="1"/>
</dbReference>
<evidence type="ECO:0000259" key="12">
    <source>
        <dbReference type="Pfam" id="PF01052"/>
    </source>
</evidence>
<dbReference type="Pfam" id="PF02154">
    <property type="entry name" value="FliM"/>
    <property type="match status" value="1"/>
</dbReference>
<gene>
    <name evidence="13" type="ORF">SAMN04489760_11175</name>
</gene>
<dbReference type="GO" id="GO:0009425">
    <property type="term" value="C:bacterial-type flagellum basal body"/>
    <property type="evidence" value="ECO:0007669"/>
    <property type="project" value="UniProtKB-SubCell"/>
</dbReference>
<evidence type="ECO:0000256" key="11">
    <source>
        <dbReference type="NCBIfam" id="TIGR01397"/>
    </source>
</evidence>
<dbReference type="GO" id="GO:0005886">
    <property type="term" value="C:plasma membrane"/>
    <property type="evidence" value="ECO:0007669"/>
    <property type="project" value="UniProtKB-SubCell"/>
</dbReference>
<comment type="similarity">
    <text evidence="3">Belongs to the FliM family.</text>
</comment>
<keyword evidence="14" id="KW-1185">Reference proteome</keyword>
<dbReference type="NCBIfam" id="TIGR01397">
    <property type="entry name" value="fliM_switch"/>
    <property type="match status" value="1"/>
</dbReference>
<dbReference type="Pfam" id="PF01052">
    <property type="entry name" value="FliMN_C"/>
    <property type="match status" value="1"/>
</dbReference>
<dbReference type="GO" id="GO:0003774">
    <property type="term" value="F:cytoskeletal motor activity"/>
    <property type="evidence" value="ECO:0007669"/>
    <property type="project" value="InterPro"/>
</dbReference>
<evidence type="ECO:0000256" key="4">
    <source>
        <dbReference type="ARBA" id="ARBA00021898"/>
    </source>
</evidence>
<dbReference type="AlphaFoldDB" id="A0A1H7XND9"/>
<dbReference type="Gene3D" id="3.40.1550.10">
    <property type="entry name" value="CheC-like"/>
    <property type="match status" value="1"/>
</dbReference>
<evidence type="ECO:0000313" key="13">
    <source>
        <dbReference type="EMBL" id="SEM35300.1"/>
    </source>
</evidence>
<evidence type="ECO:0000256" key="5">
    <source>
        <dbReference type="ARBA" id="ARBA00022475"/>
    </source>
</evidence>